<sequence length="189" mass="21236">MATALELAAEAREMTAKTDALIGGLKRKSIYGADCRPSVAEARSNSSVNTQKVSAGAKTKLDCCGRVPSAEMEGTGKTDEYFQHRIHELTRLFDLMQAEEKDKKGLKWTGKVRILERIDEEAMGEEELDQDLKAVLDHLETRKRDVLRLAMWDSSDGSDWTLVTEESTRSSQDLIMSKPLETRQDDIEK</sequence>
<gene>
    <name evidence="2" type="ORF">FA10DRAFT_4314</name>
</gene>
<organism evidence="2 3">
    <name type="scientific">Acaromyces ingoldii</name>
    <dbReference type="NCBI Taxonomy" id="215250"/>
    <lineage>
        <taxon>Eukaryota</taxon>
        <taxon>Fungi</taxon>
        <taxon>Dikarya</taxon>
        <taxon>Basidiomycota</taxon>
        <taxon>Ustilaginomycotina</taxon>
        <taxon>Exobasidiomycetes</taxon>
        <taxon>Exobasidiales</taxon>
        <taxon>Cryptobasidiaceae</taxon>
        <taxon>Acaromyces</taxon>
    </lineage>
</organism>
<dbReference type="AlphaFoldDB" id="A0A316YY36"/>
<evidence type="ECO:0000256" key="1">
    <source>
        <dbReference type="SAM" id="MobiDB-lite"/>
    </source>
</evidence>
<dbReference type="RefSeq" id="XP_025379933.1">
    <property type="nucleotide sequence ID" value="XM_025525478.1"/>
</dbReference>
<dbReference type="EMBL" id="KZ819634">
    <property type="protein sequence ID" value="PWN92735.1"/>
    <property type="molecule type" value="Genomic_DNA"/>
</dbReference>
<accession>A0A316YY36</accession>
<reference evidence="2 3" key="1">
    <citation type="journal article" date="2018" name="Mol. Biol. Evol.">
        <title>Broad Genomic Sampling Reveals a Smut Pathogenic Ancestry of the Fungal Clade Ustilaginomycotina.</title>
        <authorList>
            <person name="Kijpornyongpan T."/>
            <person name="Mondo S.J."/>
            <person name="Barry K."/>
            <person name="Sandor L."/>
            <person name="Lee J."/>
            <person name="Lipzen A."/>
            <person name="Pangilinan J."/>
            <person name="LaButti K."/>
            <person name="Hainaut M."/>
            <person name="Henrissat B."/>
            <person name="Grigoriev I.V."/>
            <person name="Spatafora J.W."/>
            <person name="Aime M.C."/>
        </authorList>
    </citation>
    <scope>NUCLEOTIDE SEQUENCE [LARGE SCALE GENOMIC DNA]</scope>
    <source>
        <strain evidence="2 3">MCA 4198</strain>
    </source>
</reference>
<dbReference type="InParanoid" id="A0A316YY36"/>
<evidence type="ECO:0000313" key="2">
    <source>
        <dbReference type="EMBL" id="PWN92735.1"/>
    </source>
</evidence>
<dbReference type="Proteomes" id="UP000245768">
    <property type="component" value="Unassembled WGS sequence"/>
</dbReference>
<feature type="region of interest" description="Disordered" evidence="1">
    <location>
        <begin position="160"/>
        <end position="189"/>
    </location>
</feature>
<evidence type="ECO:0000313" key="3">
    <source>
        <dbReference type="Proteomes" id="UP000245768"/>
    </source>
</evidence>
<dbReference type="GeneID" id="37047394"/>
<keyword evidence="3" id="KW-1185">Reference proteome</keyword>
<proteinExistence type="predicted"/>
<feature type="compositionally biased region" description="Basic and acidic residues" evidence="1">
    <location>
        <begin position="180"/>
        <end position="189"/>
    </location>
</feature>
<name>A0A316YY36_9BASI</name>
<protein>
    <submittedName>
        <fullName evidence="2">Uncharacterized protein</fullName>
    </submittedName>
</protein>